<feature type="compositionally biased region" description="Basic and acidic residues" evidence="1">
    <location>
        <begin position="53"/>
        <end position="72"/>
    </location>
</feature>
<feature type="compositionally biased region" description="Basic and acidic residues" evidence="1">
    <location>
        <begin position="124"/>
        <end position="171"/>
    </location>
</feature>
<accession>A0A835D592</accession>
<dbReference type="OMA" id="EPKHTTH"/>
<name>A0A835D592_TETSI</name>
<dbReference type="PANTHER" id="PTHR34660">
    <property type="entry name" value="MYB-LIKE PROTEIN X"/>
    <property type="match status" value="1"/>
</dbReference>
<protein>
    <submittedName>
        <fullName evidence="2">Uncharacterized protein</fullName>
    </submittedName>
</protein>
<evidence type="ECO:0000313" key="2">
    <source>
        <dbReference type="EMBL" id="KAF8388457.1"/>
    </source>
</evidence>
<feature type="compositionally biased region" description="Basic and acidic residues" evidence="1">
    <location>
        <begin position="313"/>
        <end position="387"/>
    </location>
</feature>
<dbReference type="OrthoDB" id="1913135at2759"/>
<dbReference type="EMBL" id="JABCRI010000020">
    <property type="protein sequence ID" value="KAF8388457.1"/>
    <property type="molecule type" value="Genomic_DNA"/>
</dbReference>
<feature type="compositionally biased region" description="Basic and acidic residues" evidence="1">
    <location>
        <begin position="193"/>
        <end position="218"/>
    </location>
</feature>
<dbReference type="AlphaFoldDB" id="A0A835D592"/>
<feature type="compositionally biased region" description="Basic and acidic residues" evidence="1">
    <location>
        <begin position="265"/>
        <end position="291"/>
    </location>
</feature>
<evidence type="ECO:0000256" key="1">
    <source>
        <dbReference type="SAM" id="MobiDB-lite"/>
    </source>
</evidence>
<comment type="caution">
    <text evidence="2">The sequence shown here is derived from an EMBL/GenBank/DDBJ whole genome shotgun (WGS) entry which is preliminary data.</text>
</comment>
<feature type="compositionally biased region" description="Basic and acidic residues" evidence="1">
    <location>
        <begin position="1"/>
        <end position="38"/>
    </location>
</feature>
<organism evidence="2 3">
    <name type="scientific">Tetracentron sinense</name>
    <name type="common">Spur-leaf</name>
    <dbReference type="NCBI Taxonomy" id="13715"/>
    <lineage>
        <taxon>Eukaryota</taxon>
        <taxon>Viridiplantae</taxon>
        <taxon>Streptophyta</taxon>
        <taxon>Embryophyta</taxon>
        <taxon>Tracheophyta</taxon>
        <taxon>Spermatophyta</taxon>
        <taxon>Magnoliopsida</taxon>
        <taxon>Trochodendrales</taxon>
        <taxon>Trochodendraceae</taxon>
        <taxon>Tetracentron</taxon>
    </lineage>
</organism>
<dbReference type="Proteomes" id="UP000655225">
    <property type="component" value="Unassembled WGS sequence"/>
</dbReference>
<reference evidence="2 3" key="1">
    <citation type="submission" date="2020-04" db="EMBL/GenBank/DDBJ databases">
        <title>Plant Genome Project.</title>
        <authorList>
            <person name="Zhang R.-G."/>
        </authorList>
    </citation>
    <scope>NUCLEOTIDE SEQUENCE [LARGE SCALE GENOMIC DNA]</scope>
    <source>
        <strain evidence="2">YNK0</strain>
        <tissue evidence="2">Leaf</tissue>
    </source>
</reference>
<feature type="compositionally biased region" description="Basic residues" evidence="1">
    <location>
        <begin position="39"/>
        <end position="52"/>
    </location>
</feature>
<gene>
    <name evidence="2" type="ORF">HHK36_027129</name>
</gene>
<feature type="compositionally biased region" description="Basic and acidic residues" evidence="1">
    <location>
        <begin position="90"/>
        <end position="111"/>
    </location>
</feature>
<evidence type="ECO:0000313" key="3">
    <source>
        <dbReference type="Proteomes" id="UP000655225"/>
    </source>
</evidence>
<feature type="region of interest" description="Disordered" evidence="1">
    <location>
        <begin position="1"/>
        <end position="218"/>
    </location>
</feature>
<keyword evidence="3" id="KW-1185">Reference proteome</keyword>
<sequence length="585" mass="66966">MKKCIIEKQKEEKLKKEKRDKEKKAGKEKKDQDRSKEKHREKKDRKEKHKDKKDKDRDKDKNRTSDQKRIEGQPEGYNGEKLGHNNQRVAETKDSKFVQELDRRIRNDQREMGNQMVENFAGTDQRRAEDMGRLLGKDSDNWSEGKEKSKDKRGNDRKEDGQRNRDEERGQRNAVVQNFIGVGQRRVKGTAKPMEKDAEKSMEKNEKNKDNEVGDKFVQELGRRIRDDGRETGNRMVEKFIGTDQRRAEGMGRLLEKSIGIWTEGGEKNKDKGGNDKRADGQRNKDGERGMGNEMVQNIIGMDQNRVEGMVKTMEKDAGKRLERKEKSKDKEGGNKHKDRDREKKSKGKDKNRDKEKKKEKEKVKEKGEHNNKAHDKVRQIGEKDPIDALNIKSSQLPEVSEKSAATKDNLAKRKGFEINGFLNDNDARPNKLPRSVSSTHLLTKNGRTLEPCQTAIQFSSNLQGTANNHKLNNKENKVNGVIEVHPSFGSTRPSFTTVQANENGEASAKPPHPDSKYLSQILSVPKTEESADYDDNEWLFSCDNIQSKKPKAVFTGVDETPQVWAEALQMASADVCALPYVIPY</sequence>
<dbReference type="PANTHER" id="PTHR34660:SF3">
    <property type="entry name" value="RRM DOMAIN-CONTAINING PROTEIN"/>
    <property type="match status" value="1"/>
</dbReference>
<feature type="region of interest" description="Disordered" evidence="1">
    <location>
        <begin position="259"/>
        <end position="406"/>
    </location>
</feature>
<proteinExistence type="predicted"/>